<keyword evidence="5" id="KW-1185">Reference proteome</keyword>
<reference evidence="4 5" key="1">
    <citation type="submission" date="2014-12" db="EMBL/GenBank/DDBJ databases">
        <title>Comparative genomics of the lactic acid bacteria isolated from the honey bee gut.</title>
        <authorList>
            <person name="Ellegaard K.M."/>
            <person name="Tamarit D."/>
            <person name="Javelind E."/>
            <person name="Olofsson T."/>
            <person name="Andersson S.G."/>
            <person name="Vasquez A."/>
        </authorList>
    </citation>
    <scope>NUCLEOTIDE SEQUENCE [LARGE SCALE GENOMIC DNA]</scope>
    <source>
        <strain evidence="4 5">Bin7</strain>
    </source>
</reference>
<dbReference type="EMBL" id="JWMF01000007">
    <property type="protein sequence ID" value="KJY50262.1"/>
    <property type="molecule type" value="Genomic_DNA"/>
</dbReference>
<dbReference type="SUPFAM" id="SSF55729">
    <property type="entry name" value="Acyl-CoA N-acyltransferases (Nat)"/>
    <property type="match status" value="1"/>
</dbReference>
<dbReference type="InterPro" id="IPR000182">
    <property type="entry name" value="GNAT_dom"/>
</dbReference>
<accession>A0A0F4KUC5</accession>
<dbReference type="RefSeq" id="WP_052690747.1">
    <property type="nucleotide sequence ID" value="NZ_KQ033885.1"/>
</dbReference>
<organism evidence="4 5">
    <name type="scientific">Bifidobacterium mellis</name>
    <dbReference type="NCBI Taxonomy" id="1293823"/>
    <lineage>
        <taxon>Bacteria</taxon>
        <taxon>Bacillati</taxon>
        <taxon>Actinomycetota</taxon>
        <taxon>Actinomycetes</taxon>
        <taxon>Bifidobacteriales</taxon>
        <taxon>Bifidobacteriaceae</taxon>
        <taxon>Bifidobacterium</taxon>
    </lineage>
</organism>
<evidence type="ECO:0000313" key="5">
    <source>
        <dbReference type="Proteomes" id="UP000033567"/>
    </source>
</evidence>
<evidence type="ECO:0000313" key="4">
    <source>
        <dbReference type="EMBL" id="KJY50262.1"/>
    </source>
</evidence>
<dbReference type="PROSITE" id="PS51186">
    <property type="entry name" value="GNAT"/>
    <property type="match status" value="1"/>
</dbReference>
<comment type="caution">
    <text evidence="4">The sequence shown here is derived from an EMBL/GenBank/DDBJ whole genome shotgun (WGS) entry which is preliminary data.</text>
</comment>
<dbReference type="GO" id="GO:0016747">
    <property type="term" value="F:acyltransferase activity, transferring groups other than amino-acyl groups"/>
    <property type="evidence" value="ECO:0007669"/>
    <property type="project" value="InterPro"/>
</dbReference>
<gene>
    <name evidence="4" type="ORF">JF70_09520</name>
</gene>
<evidence type="ECO:0000259" key="3">
    <source>
        <dbReference type="PROSITE" id="PS51186"/>
    </source>
</evidence>
<dbReference type="PANTHER" id="PTHR43072:SF23">
    <property type="entry name" value="UPF0039 PROTEIN C11D3.02C"/>
    <property type="match status" value="1"/>
</dbReference>
<dbReference type="PANTHER" id="PTHR43072">
    <property type="entry name" value="N-ACETYLTRANSFERASE"/>
    <property type="match status" value="1"/>
</dbReference>
<dbReference type="Gene3D" id="3.40.630.30">
    <property type="match status" value="1"/>
</dbReference>
<keyword evidence="2" id="KW-0012">Acyltransferase</keyword>
<feature type="domain" description="N-acetyltransferase" evidence="3">
    <location>
        <begin position="5"/>
        <end position="168"/>
    </location>
</feature>
<keyword evidence="1 4" id="KW-0808">Transferase</keyword>
<name>A0A0F4KUC5_9BIFI</name>
<dbReference type="Proteomes" id="UP000033567">
    <property type="component" value="Unassembled WGS sequence"/>
</dbReference>
<dbReference type="Pfam" id="PF00583">
    <property type="entry name" value="Acetyltransf_1"/>
    <property type="match status" value="1"/>
</dbReference>
<sequence>MSATPRIRLCRRGDLEAITAIYNQAVMDGGSTADTAPVSLDQRLQWWLGHEPDQGHPVLVLEQEGKVLAFGSLSAYYDRPGYQETCELGYYVDRDSRGRGLGALMVHSLLECAQQEGMRLAVAIIFDDNSASKALLQRFGFSCFGLLSQAAWDRFVLHDVSYWSLSLERKGVGEPV</sequence>
<dbReference type="CDD" id="cd04301">
    <property type="entry name" value="NAT_SF"/>
    <property type="match status" value="1"/>
</dbReference>
<protein>
    <submittedName>
        <fullName evidence="4">N-acetyl transferase</fullName>
    </submittedName>
</protein>
<proteinExistence type="predicted"/>
<dbReference type="PATRIC" id="fig|1684.5.peg.1002"/>
<evidence type="ECO:0000256" key="1">
    <source>
        <dbReference type="ARBA" id="ARBA00022679"/>
    </source>
</evidence>
<evidence type="ECO:0000256" key="2">
    <source>
        <dbReference type="ARBA" id="ARBA00023315"/>
    </source>
</evidence>
<dbReference type="AlphaFoldDB" id="A0A0F4KUC5"/>
<dbReference type="InterPro" id="IPR016181">
    <property type="entry name" value="Acyl_CoA_acyltransferase"/>
</dbReference>